<reference evidence="1 2" key="1">
    <citation type="journal article" date="2023" name="Science">
        <title>Complex scaffold remodeling in plant triterpene biosynthesis.</title>
        <authorList>
            <person name="De La Pena R."/>
            <person name="Hodgson H."/>
            <person name="Liu J.C."/>
            <person name="Stephenson M.J."/>
            <person name="Martin A.C."/>
            <person name="Owen C."/>
            <person name="Harkess A."/>
            <person name="Leebens-Mack J."/>
            <person name="Jimenez L.E."/>
            <person name="Osbourn A."/>
            <person name="Sattely E.S."/>
        </authorList>
    </citation>
    <scope>NUCLEOTIDE SEQUENCE [LARGE SCALE GENOMIC DNA]</scope>
    <source>
        <strain evidence="2">cv. JPN11</strain>
        <tissue evidence="1">Leaf</tissue>
    </source>
</reference>
<comment type="caution">
    <text evidence="1">The sequence shown here is derived from an EMBL/GenBank/DDBJ whole genome shotgun (WGS) entry which is preliminary data.</text>
</comment>
<accession>A0ACC1X9X2</accession>
<organism evidence="1 2">
    <name type="scientific">Melia azedarach</name>
    <name type="common">Chinaberry tree</name>
    <dbReference type="NCBI Taxonomy" id="155640"/>
    <lineage>
        <taxon>Eukaryota</taxon>
        <taxon>Viridiplantae</taxon>
        <taxon>Streptophyta</taxon>
        <taxon>Embryophyta</taxon>
        <taxon>Tracheophyta</taxon>
        <taxon>Spermatophyta</taxon>
        <taxon>Magnoliopsida</taxon>
        <taxon>eudicotyledons</taxon>
        <taxon>Gunneridae</taxon>
        <taxon>Pentapetalae</taxon>
        <taxon>rosids</taxon>
        <taxon>malvids</taxon>
        <taxon>Sapindales</taxon>
        <taxon>Meliaceae</taxon>
        <taxon>Melia</taxon>
    </lineage>
</organism>
<sequence>MGHELLYACQGETRRLLWLMGIMFAVIVAFQYLELPYNNVLSSVFSSGKVPGAEKNSLVTGDPPSRSAIVNKKTYLDGMNSTGANPVHETFKSLRVSEAEDTDLNNDLVAAGNVEGWDTDEESFTEKWEELNKNSTMETVHAVHEPAPQNGRESEQSFNPRNDKTGDNSSEVIIESKNNTTMSGNIGSSGGGALSPIPASPMMDLSSNVTLPDANIRTSVKSIDSNTSSVEKVATPTIDKNEKPLKSNLTTLGENSSGSSVPTEKKKPENPTPAVITIAEMKNMLLQNRASYRSMRPRWSSAVDQQLLYARLQIENAPILKNDHELYAPLYQNVSMFKRSYELMEETLKVYVYKEGKRPILHQPVLKGIYASEGWFMKLLEANKKFVTKDARKAHLFYLPFSSRMLEETLYVPNSHSHKKLVRYLKDYLDMIAAKHNFWNRTEGADHFLVACHDWAPAETRGYMAKCIRALCNSDVKEGFVFGKDVSLPETFVRTPQNLLRGLGGKPSSKRSILAFFAGSMHGYLRPILLQHWGNKDPDMKIFGRMPKVRGKMDYIQHMKSSKYCICAKGYEVNSPRVVEAIFYECVPVIISDNFVPPFFEILNWESFAIFILEKDIPNLKNILLSIPEKRYREMQMRVKRVQQHFLWHPKPVKYDLFHMILHQVWYNRVFLARAR</sequence>
<keyword evidence="2" id="KW-1185">Reference proteome</keyword>
<gene>
    <name evidence="1" type="ORF">OWV82_018085</name>
</gene>
<name>A0ACC1X9X2_MELAZ</name>
<protein>
    <submittedName>
        <fullName evidence="1">Exostosin-like protein</fullName>
    </submittedName>
</protein>
<evidence type="ECO:0000313" key="1">
    <source>
        <dbReference type="EMBL" id="KAJ4708071.1"/>
    </source>
</evidence>
<evidence type="ECO:0000313" key="2">
    <source>
        <dbReference type="Proteomes" id="UP001164539"/>
    </source>
</evidence>
<proteinExistence type="predicted"/>
<dbReference type="Proteomes" id="UP001164539">
    <property type="component" value="Chromosome 10"/>
</dbReference>
<dbReference type="EMBL" id="CM051403">
    <property type="protein sequence ID" value="KAJ4708071.1"/>
    <property type="molecule type" value="Genomic_DNA"/>
</dbReference>